<evidence type="ECO:0000256" key="4">
    <source>
        <dbReference type="ARBA" id="ARBA00022723"/>
    </source>
</evidence>
<reference evidence="12" key="1">
    <citation type="submission" date="2017-01" db="EMBL/GenBank/DDBJ databases">
        <authorList>
            <person name="Varghese N."/>
            <person name="Submissions S."/>
        </authorList>
    </citation>
    <scope>NUCLEOTIDE SEQUENCE [LARGE SCALE GENOMIC DNA]</scope>
    <source>
        <strain evidence="12">DSM 21054</strain>
    </source>
</reference>
<evidence type="ECO:0000256" key="9">
    <source>
        <dbReference type="HAMAP-Rule" id="MF_00020"/>
    </source>
</evidence>
<dbReference type="InterPro" id="IPR004372">
    <property type="entry name" value="Ac/propionate_kinase"/>
</dbReference>
<dbReference type="HAMAP" id="MF_00020">
    <property type="entry name" value="Acetate_kinase"/>
    <property type="match status" value="1"/>
</dbReference>
<feature type="binding site" evidence="9">
    <location>
        <begin position="322"/>
        <end position="326"/>
    </location>
    <ligand>
        <name>ATP</name>
        <dbReference type="ChEBI" id="CHEBI:30616"/>
    </ligand>
</feature>
<dbReference type="GO" id="GO:0000287">
    <property type="term" value="F:magnesium ion binding"/>
    <property type="evidence" value="ECO:0007669"/>
    <property type="project" value="UniProtKB-UniRule"/>
</dbReference>
<evidence type="ECO:0000256" key="3">
    <source>
        <dbReference type="ARBA" id="ARBA00022679"/>
    </source>
</evidence>
<comment type="pathway">
    <text evidence="9">Metabolic intermediate biosynthesis; acetyl-CoA biosynthesis; acetyl-CoA from acetate: step 1/2.</text>
</comment>
<keyword evidence="3 9" id="KW-0808">Transferase</keyword>
<keyword evidence="5 9" id="KW-0547">Nucleotide-binding</keyword>
<dbReference type="GO" id="GO:0005829">
    <property type="term" value="C:cytosol"/>
    <property type="evidence" value="ECO:0007669"/>
    <property type="project" value="TreeGrafter"/>
</dbReference>
<dbReference type="InterPro" id="IPR043129">
    <property type="entry name" value="ATPase_NBD"/>
</dbReference>
<dbReference type="PANTHER" id="PTHR21060">
    <property type="entry name" value="ACETATE KINASE"/>
    <property type="match status" value="1"/>
</dbReference>
<feature type="binding site" evidence="9">
    <location>
        <begin position="200"/>
        <end position="204"/>
    </location>
    <ligand>
        <name>ATP</name>
        <dbReference type="ChEBI" id="CHEBI:30616"/>
    </ligand>
</feature>
<dbReference type="KEGG" id="fln:FLA_3925"/>
<feature type="binding site" evidence="9">
    <location>
        <position position="373"/>
    </location>
    <ligand>
        <name>Mg(2+)</name>
        <dbReference type="ChEBI" id="CHEBI:18420"/>
    </ligand>
</feature>
<dbReference type="NCBIfam" id="TIGR00016">
    <property type="entry name" value="ackA"/>
    <property type="match status" value="1"/>
</dbReference>
<keyword evidence="2 9" id="KW-0963">Cytoplasm</keyword>
<dbReference type="GO" id="GO:0006083">
    <property type="term" value="P:acetate metabolic process"/>
    <property type="evidence" value="ECO:0007669"/>
    <property type="project" value="TreeGrafter"/>
</dbReference>
<dbReference type="PANTHER" id="PTHR21060:SF21">
    <property type="entry name" value="ACETATE KINASE"/>
    <property type="match status" value="1"/>
</dbReference>
<dbReference type="GO" id="GO:0006085">
    <property type="term" value="P:acetyl-CoA biosynthetic process"/>
    <property type="evidence" value="ECO:0007669"/>
    <property type="project" value="UniProtKB-UniRule"/>
</dbReference>
<organism evidence="11 12">
    <name type="scientific">Filimonas lacunae</name>
    <dbReference type="NCBI Taxonomy" id="477680"/>
    <lineage>
        <taxon>Bacteria</taxon>
        <taxon>Pseudomonadati</taxon>
        <taxon>Bacteroidota</taxon>
        <taxon>Chitinophagia</taxon>
        <taxon>Chitinophagales</taxon>
        <taxon>Chitinophagaceae</taxon>
        <taxon>Filimonas</taxon>
    </lineage>
</organism>
<dbReference type="Pfam" id="PF00871">
    <property type="entry name" value="Acetate_kinase"/>
    <property type="match status" value="1"/>
</dbReference>
<comment type="subcellular location">
    <subcellularLocation>
        <location evidence="9">Cytoplasm</location>
    </subcellularLocation>
</comment>
<dbReference type="Proteomes" id="UP000186917">
    <property type="component" value="Unassembled WGS sequence"/>
</dbReference>
<dbReference type="EC" id="2.7.2.1" evidence="9"/>
<gene>
    <name evidence="9" type="primary">ackA</name>
    <name evidence="11" type="ORF">SAMN05421788_103238</name>
</gene>
<feature type="site" description="Transition state stabilizer" evidence="9">
    <location>
        <position position="179"/>
    </location>
</feature>
<feature type="binding site" evidence="9">
    <location>
        <position position="19"/>
    </location>
    <ligand>
        <name>ATP</name>
        <dbReference type="ChEBI" id="CHEBI:30616"/>
    </ligand>
</feature>
<dbReference type="GO" id="GO:0008776">
    <property type="term" value="F:acetate kinase activity"/>
    <property type="evidence" value="ECO:0007669"/>
    <property type="project" value="UniProtKB-UniRule"/>
</dbReference>
<comment type="function">
    <text evidence="9">Catalyzes the formation of acetyl phosphate from acetate and ATP. Can also catalyze the reverse reaction.</text>
</comment>
<evidence type="ECO:0000256" key="2">
    <source>
        <dbReference type="ARBA" id="ARBA00022490"/>
    </source>
</evidence>
<dbReference type="Gene3D" id="3.30.420.40">
    <property type="match status" value="2"/>
</dbReference>
<feature type="binding site" evidence="9">
    <location>
        <position position="12"/>
    </location>
    <ligand>
        <name>Mg(2+)</name>
        <dbReference type="ChEBI" id="CHEBI:18420"/>
    </ligand>
</feature>
<proteinExistence type="inferred from homology"/>
<keyword evidence="12" id="KW-1185">Reference proteome</keyword>
<evidence type="ECO:0000256" key="5">
    <source>
        <dbReference type="ARBA" id="ARBA00022741"/>
    </source>
</evidence>
<dbReference type="PROSITE" id="PS01076">
    <property type="entry name" value="ACETATE_KINASE_2"/>
    <property type="match status" value="1"/>
</dbReference>
<dbReference type="EMBL" id="FTOR01000003">
    <property type="protein sequence ID" value="SIT06115.1"/>
    <property type="molecule type" value="Genomic_DNA"/>
</dbReference>
<dbReference type="UniPathway" id="UPA00340">
    <property type="reaction ID" value="UER00458"/>
</dbReference>
<feature type="site" description="Transition state stabilizer" evidence="9">
    <location>
        <position position="233"/>
    </location>
</feature>
<dbReference type="InterPro" id="IPR023865">
    <property type="entry name" value="Aliphatic_acid_kinase_CS"/>
</dbReference>
<keyword evidence="8 9" id="KW-0460">Magnesium</keyword>
<evidence type="ECO:0000256" key="8">
    <source>
        <dbReference type="ARBA" id="ARBA00022842"/>
    </source>
</evidence>
<comment type="caution">
    <text evidence="9">Lacks conserved residue(s) required for the propagation of feature annotation.</text>
</comment>
<dbReference type="PIRSF" id="PIRSF000722">
    <property type="entry name" value="Acetate_prop_kin"/>
    <property type="match status" value="1"/>
</dbReference>
<evidence type="ECO:0000313" key="11">
    <source>
        <dbReference type="EMBL" id="SIT06115.1"/>
    </source>
</evidence>
<keyword evidence="6 9" id="KW-0418">Kinase</keyword>
<protein>
    <recommendedName>
        <fullName evidence="9">Acetate kinase</fullName>
        <ecNumber evidence="9">2.7.2.1</ecNumber>
    </recommendedName>
    <alternativeName>
        <fullName evidence="9">Acetokinase</fullName>
    </alternativeName>
</protein>
<comment type="subunit">
    <text evidence="9">Homodimer.</text>
</comment>
<comment type="similarity">
    <text evidence="1 9 10">Belongs to the acetokinase family.</text>
</comment>
<dbReference type="STRING" id="477680.SAMN05421788_103238"/>
<feature type="binding site" evidence="9">
    <location>
        <position position="91"/>
    </location>
    <ligand>
        <name>substrate</name>
    </ligand>
</feature>
<dbReference type="InterPro" id="IPR000890">
    <property type="entry name" value="Aliphatic_acid_kin_short-chain"/>
</dbReference>
<sequence length="387" mass="42611">MSNTLKWILVINCGSSSIKFGLYDYKQITLRVKGVIKGIGHKSHFSVTGQHDKAIADEHITLQNHEAALLHLVGWLQQVGYEHQLLAVGHRIVQGGLHHTAPQRYTQQLKTDLEQLIPLAPLHLPLELLAIHFFEKRYPRLIQVCCFDTAFHQAMPWYAQQYALPEAVTADGIKRYGFHGLSYDYIMQHLHPAGKTIIAHLGNGASMAAMDEGKNIDTTMGFTPAGGLMMGTRCGDIDPGVLLYLLQEKHYTAEQLSTLINKESGLKGVSGLSSDMEQLLEDAADNKQADAAITLFCYQAKKNLGALAAALGGLQTLIFTGGIGEHHPAIRERICQNMAYLGLVLDKNRNTENAPVISHLASSVTVRVIPTDEEYMIATYTAHLLKG</sequence>
<feature type="active site" description="Proton donor/acceptor" evidence="9">
    <location>
        <position position="148"/>
    </location>
</feature>
<comment type="cofactor">
    <cofactor evidence="9">
        <name>Mg(2+)</name>
        <dbReference type="ChEBI" id="CHEBI:18420"/>
    </cofactor>
    <cofactor evidence="9">
        <name>Mn(2+)</name>
        <dbReference type="ChEBI" id="CHEBI:29035"/>
    </cofactor>
    <text evidence="9">Mg(2+). Can also accept Mn(2+).</text>
</comment>
<evidence type="ECO:0000256" key="7">
    <source>
        <dbReference type="ARBA" id="ARBA00022840"/>
    </source>
</evidence>
<keyword evidence="4 9" id="KW-0479">Metal-binding</keyword>
<dbReference type="PRINTS" id="PR00471">
    <property type="entry name" value="ACETATEKNASE"/>
</dbReference>
<evidence type="ECO:0000313" key="12">
    <source>
        <dbReference type="Proteomes" id="UP000186917"/>
    </source>
</evidence>
<accession>A0A173MJW9</accession>
<dbReference type="PROSITE" id="PS01075">
    <property type="entry name" value="ACETATE_KINASE_1"/>
    <property type="match status" value="1"/>
</dbReference>
<dbReference type="OrthoDB" id="9802453at2"/>
<keyword evidence="7 9" id="KW-0067">ATP-binding</keyword>
<evidence type="ECO:0000256" key="1">
    <source>
        <dbReference type="ARBA" id="ARBA00008748"/>
    </source>
</evidence>
<dbReference type="GO" id="GO:0005524">
    <property type="term" value="F:ATP binding"/>
    <property type="evidence" value="ECO:0007669"/>
    <property type="project" value="UniProtKB-KW"/>
</dbReference>
<comment type="catalytic activity">
    <reaction evidence="9">
        <text>acetate + ATP = acetyl phosphate + ADP</text>
        <dbReference type="Rhea" id="RHEA:11352"/>
        <dbReference type="ChEBI" id="CHEBI:22191"/>
        <dbReference type="ChEBI" id="CHEBI:30089"/>
        <dbReference type="ChEBI" id="CHEBI:30616"/>
        <dbReference type="ChEBI" id="CHEBI:456216"/>
        <dbReference type="EC" id="2.7.2.1"/>
    </reaction>
</comment>
<evidence type="ECO:0000256" key="10">
    <source>
        <dbReference type="RuleBase" id="RU003835"/>
    </source>
</evidence>
<dbReference type="SUPFAM" id="SSF53067">
    <property type="entry name" value="Actin-like ATPase domain"/>
    <property type="match status" value="2"/>
</dbReference>
<dbReference type="AlphaFoldDB" id="A0A173MJW9"/>
<dbReference type="RefSeq" id="WP_076378999.1">
    <property type="nucleotide sequence ID" value="NZ_AP017422.1"/>
</dbReference>
<name>A0A173MJW9_9BACT</name>
<evidence type="ECO:0000256" key="6">
    <source>
        <dbReference type="ARBA" id="ARBA00022777"/>
    </source>
</evidence>